<evidence type="ECO:0000313" key="10">
    <source>
        <dbReference type="EMBL" id="CAF2080321.1"/>
    </source>
</evidence>
<dbReference type="InterPro" id="IPR018328">
    <property type="entry name" value="Rad4_beta-hairpin_dom3"/>
</dbReference>
<reference evidence="10" key="1">
    <citation type="submission" date="2021-02" db="EMBL/GenBank/DDBJ databases">
        <authorList>
            <person name="Nowell W R."/>
        </authorList>
    </citation>
    <scope>NUCLEOTIDE SEQUENCE</scope>
</reference>
<dbReference type="Pfam" id="PF03835">
    <property type="entry name" value="Rad4"/>
    <property type="match status" value="1"/>
</dbReference>
<protein>
    <submittedName>
        <fullName evidence="10">Uncharacterized protein</fullName>
    </submittedName>
</protein>
<evidence type="ECO:0000256" key="2">
    <source>
        <dbReference type="ARBA" id="ARBA00009525"/>
    </source>
</evidence>
<dbReference type="EMBL" id="CAJNRE010009232">
    <property type="protein sequence ID" value="CAF2080321.1"/>
    <property type="molecule type" value="Genomic_DNA"/>
</dbReference>
<dbReference type="SUPFAM" id="SSF54001">
    <property type="entry name" value="Cysteine proteinases"/>
    <property type="match status" value="1"/>
</dbReference>
<dbReference type="InterPro" id="IPR018325">
    <property type="entry name" value="Rad4/PNGase_transGLS-fold"/>
</dbReference>
<evidence type="ECO:0000259" key="7">
    <source>
        <dbReference type="SMART" id="SM01030"/>
    </source>
</evidence>
<evidence type="ECO:0000256" key="4">
    <source>
        <dbReference type="ARBA" id="ARBA00023204"/>
    </source>
</evidence>
<accession>A0A816S0B8</accession>
<dbReference type="GO" id="GO:0005737">
    <property type="term" value="C:cytoplasm"/>
    <property type="evidence" value="ECO:0007669"/>
    <property type="project" value="TreeGrafter"/>
</dbReference>
<keyword evidence="3" id="KW-0227">DNA damage</keyword>
<dbReference type="GO" id="GO:0000111">
    <property type="term" value="C:nucleotide-excision repair factor 2 complex"/>
    <property type="evidence" value="ECO:0007669"/>
    <property type="project" value="TreeGrafter"/>
</dbReference>
<evidence type="ECO:0000259" key="9">
    <source>
        <dbReference type="SMART" id="SM01032"/>
    </source>
</evidence>
<feature type="region of interest" description="Disordered" evidence="6">
    <location>
        <begin position="28"/>
        <end position="147"/>
    </location>
</feature>
<dbReference type="GO" id="GO:0003684">
    <property type="term" value="F:damaged DNA binding"/>
    <property type="evidence" value="ECO:0007669"/>
    <property type="project" value="InterPro"/>
</dbReference>
<comment type="caution">
    <text evidence="10">The sequence shown here is derived from an EMBL/GenBank/DDBJ whole genome shotgun (WGS) entry which is preliminary data.</text>
</comment>
<feature type="compositionally biased region" description="Acidic residues" evidence="6">
    <location>
        <begin position="127"/>
        <end position="141"/>
    </location>
</feature>
<comment type="subcellular location">
    <subcellularLocation>
        <location evidence="1">Nucleus</location>
    </subcellularLocation>
</comment>
<name>A0A816S0B8_9BILA</name>
<dbReference type="Proteomes" id="UP000663824">
    <property type="component" value="Unassembled WGS sequence"/>
</dbReference>
<dbReference type="SMART" id="SM01031">
    <property type="entry name" value="BHD_2"/>
    <property type="match status" value="1"/>
</dbReference>
<proteinExistence type="inferred from homology"/>
<comment type="similarity">
    <text evidence="2">Belongs to the XPC family.</text>
</comment>
<dbReference type="Gene3D" id="3.30.70.2460">
    <property type="entry name" value="Rad4, beta-hairpin domain BHD3"/>
    <property type="match status" value="1"/>
</dbReference>
<evidence type="ECO:0000256" key="1">
    <source>
        <dbReference type="ARBA" id="ARBA00004123"/>
    </source>
</evidence>
<dbReference type="InterPro" id="IPR042488">
    <property type="entry name" value="Rad4_BHD3_sf"/>
</dbReference>
<evidence type="ECO:0000259" key="8">
    <source>
        <dbReference type="SMART" id="SM01031"/>
    </source>
</evidence>
<dbReference type="PANTHER" id="PTHR12135">
    <property type="entry name" value="DNA REPAIR PROTEIN XP-C / RAD4"/>
    <property type="match status" value="1"/>
</dbReference>
<dbReference type="InterPro" id="IPR018327">
    <property type="entry name" value="BHD_2"/>
</dbReference>
<dbReference type="GO" id="GO:0006298">
    <property type="term" value="P:mismatch repair"/>
    <property type="evidence" value="ECO:0007669"/>
    <property type="project" value="TreeGrafter"/>
</dbReference>
<dbReference type="Pfam" id="PF10404">
    <property type="entry name" value="BHD_2"/>
    <property type="match status" value="1"/>
</dbReference>
<dbReference type="FunFam" id="3.30.70.2460:FF:000001">
    <property type="entry name" value="DNA repair protein Rad4 family"/>
    <property type="match status" value="1"/>
</dbReference>
<feature type="domain" description="Rad4 beta-hairpin" evidence="7">
    <location>
        <begin position="533"/>
        <end position="585"/>
    </location>
</feature>
<dbReference type="GO" id="GO:0003697">
    <property type="term" value="F:single-stranded DNA binding"/>
    <property type="evidence" value="ECO:0007669"/>
    <property type="project" value="TreeGrafter"/>
</dbReference>
<feature type="compositionally biased region" description="Basic and acidic residues" evidence="6">
    <location>
        <begin position="342"/>
        <end position="353"/>
    </location>
</feature>
<dbReference type="InterPro" id="IPR036985">
    <property type="entry name" value="Transglutaminase-like_sf"/>
</dbReference>
<dbReference type="Pfam" id="PF10405">
    <property type="entry name" value="BHD_3"/>
    <property type="match status" value="1"/>
</dbReference>
<dbReference type="InterPro" id="IPR004583">
    <property type="entry name" value="DNA_repair_Rad4"/>
</dbReference>
<dbReference type="Gene3D" id="3.90.260.10">
    <property type="entry name" value="Transglutaminase-like"/>
    <property type="match status" value="1"/>
</dbReference>
<dbReference type="SMART" id="SM01030">
    <property type="entry name" value="BHD_1"/>
    <property type="match status" value="1"/>
</dbReference>
<keyword evidence="4" id="KW-0234">DNA repair</keyword>
<dbReference type="GO" id="GO:0006289">
    <property type="term" value="P:nucleotide-excision repair"/>
    <property type="evidence" value="ECO:0007669"/>
    <property type="project" value="InterPro"/>
</dbReference>
<evidence type="ECO:0000256" key="3">
    <source>
        <dbReference type="ARBA" id="ARBA00022763"/>
    </source>
</evidence>
<sequence length="795" mass="91316">MSGSRISSRLRKPITTIDQNLEDDEDIFINPKPKISTRSVTSNKRSSTDDYNEQETVTPKKRQKKKSTTTTKTSPYFNNKPAEKKTPKPKVAKKNEPKTKSTINENATLPKATTSQTVKKRAASNENDTDSDDDDDEDGWENVDAKPSEEVVIQKLLKEREERQSTLINGEVEVSLTSDEVAAAQGKRKKNLNSKEHLLELHLKRVLKQNFQQKHKDNIVCNLAHGFDLIKTFINNHELSSLMLSLLDESTTETLIYNGKTTSMNDIHRLVEYFNEIFLSIDESTNDEQPVTIEHLRLALSEHVTKTFSSIRIILFAIYARLLQYECRLVFAADLPPIRPRMKNDDTSEGDVKKTRKKNPSTLSDDDNSNSTTTEDTSIVHSSDTAPSELVKNHQAISPTITDSKKSTNKIRPLKPRYYWIEIFIETTDDGYIPIDIYTSKINSLAEFEVNIKFPMLYVWAFDTDLSSSYAKDVTKRYSQKWLTTSYRTSHIEHKTNGDPKWYGKCMKKYQPKDKRKSEYSQVENKQIENQLARQPIPQTKSELNGHPLYVLKSKLLKFEGIYPNETQPIGWFKEEPIYSRDNIHILRSKQTWLKEARQVNPDEEPYKLVEGRIKNVDRKMGVTTRPQLELFGEWQTSEYVPPVAKDGIVPCNEYGNVDLFKPEMIPNGCVHIVEPNAARLCKKLGINCAEAITGFDAHGGGSHPVIEGIVICKEFEQALRDAVEQQKQITLEKEIKKKDERIYKNWRKLIRGLIIKQNLARKYADMDGTQMATDAKYQWPVLPKEDNKNDENSM</sequence>
<feature type="compositionally biased region" description="Polar residues" evidence="6">
    <location>
        <begin position="36"/>
        <end position="45"/>
    </location>
</feature>
<evidence type="ECO:0000256" key="5">
    <source>
        <dbReference type="ARBA" id="ARBA00023242"/>
    </source>
</evidence>
<dbReference type="InterPro" id="IPR038765">
    <property type="entry name" value="Papain-like_cys_pep_sf"/>
</dbReference>
<feature type="domain" description="Rad4 beta-hairpin" evidence="9">
    <location>
        <begin position="650"/>
        <end position="724"/>
    </location>
</feature>
<feature type="region of interest" description="Disordered" evidence="6">
    <location>
        <begin position="340"/>
        <end position="408"/>
    </location>
</feature>
<evidence type="ECO:0000313" key="11">
    <source>
        <dbReference type="Proteomes" id="UP000663824"/>
    </source>
</evidence>
<gene>
    <name evidence="10" type="ORF">MBJ925_LOCUS18456</name>
</gene>
<dbReference type="SMART" id="SM01032">
    <property type="entry name" value="BHD_3"/>
    <property type="match status" value="1"/>
</dbReference>
<dbReference type="PANTHER" id="PTHR12135:SF0">
    <property type="entry name" value="DNA REPAIR PROTEIN COMPLEMENTING XP-C CELLS"/>
    <property type="match status" value="1"/>
</dbReference>
<dbReference type="Pfam" id="PF10403">
    <property type="entry name" value="BHD_1"/>
    <property type="match status" value="1"/>
</dbReference>
<keyword evidence="5" id="KW-0539">Nucleus</keyword>
<dbReference type="AlphaFoldDB" id="A0A816S0B8"/>
<dbReference type="Gene3D" id="2.20.20.110">
    <property type="entry name" value="Rad4, beta-hairpin domain BHD1"/>
    <property type="match status" value="1"/>
</dbReference>
<dbReference type="GO" id="GO:0071942">
    <property type="term" value="C:XPC complex"/>
    <property type="evidence" value="ECO:0007669"/>
    <property type="project" value="TreeGrafter"/>
</dbReference>
<feature type="domain" description="Rad4 beta-hairpin" evidence="8">
    <location>
        <begin position="587"/>
        <end position="643"/>
    </location>
</feature>
<evidence type="ECO:0000256" key="6">
    <source>
        <dbReference type="SAM" id="MobiDB-lite"/>
    </source>
</evidence>
<organism evidence="10 11">
    <name type="scientific">Rotaria magnacalcarata</name>
    <dbReference type="NCBI Taxonomy" id="392030"/>
    <lineage>
        <taxon>Eukaryota</taxon>
        <taxon>Metazoa</taxon>
        <taxon>Spiralia</taxon>
        <taxon>Gnathifera</taxon>
        <taxon>Rotifera</taxon>
        <taxon>Eurotatoria</taxon>
        <taxon>Bdelloidea</taxon>
        <taxon>Philodinida</taxon>
        <taxon>Philodinidae</taxon>
        <taxon>Rotaria</taxon>
    </lineage>
</organism>
<dbReference type="InterPro" id="IPR018326">
    <property type="entry name" value="Rad4_beta-hairpin_dom1"/>
</dbReference>
<feature type="compositionally biased region" description="Polar residues" evidence="6">
    <location>
        <begin position="100"/>
        <end position="117"/>
    </location>
</feature>